<reference evidence="1 2" key="1">
    <citation type="submission" date="2018-02" db="EMBL/GenBank/DDBJ databases">
        <title>Complete genome sequence of Agrobacterium tumefaciens 1D1609.</title>
        <authorList>
            <person name="Cho S.-T."/>
            <person name="Haryono M."/>
            <person name="Chang H.-H."/>
            <person name="Santos M.N."/>
            <person name="Lai E.-M."/>
            <person name="Kuo C.-H."/>
        </authorList>
    </citation>
    <scope>NUCLEOTIDE SEQUENCE [LARGE SCALE GENOMIC DNA]</scope>
    <source>
        <strain evidence="1 2">1D1609</strain>
    </source>
</reference>
<gene>
    <name evidence="1" type="ORF">At1D1609_19450</name>
</gene>
<proteinExistence type="predicted"/>
<accession>A0A2L2LCE9</accession>
<dbReference type="Pfam" id="PF04250">
    <property type="entry name" value="DUF429"/>
    <property type="match status" value="1"/>
</dbReference>
<dbReference type="InterPro" id="IPR007362">
    <property type="entry name" value="DUF429"/>
</dbReference>
<evidence type="ECO:0008006" key="3">
    <source>
        <dbReference type="Google" id="ProtNLM"/>
    </source>
</evidence>
<dbReference type="PIRSF" id="PIRSF018008">
    <property type="entry name" value="UCP018008"/>
    <property type="match status" value="1"/>
</dbReference>
<dbReference type="EMBL" id="CP026924">
    <property type="protein sequence ID" value="AVH41999.1"/>
    <property type="molecule type" value="Genomic_DNA"/>
</dbReference>
<evidence type="ECO:0000313" key="1">
    <source>
        <dbReference type="EMBL" id="AVH41999.1"/>
    </source>
</evidence>
<name>A0A2L2LCE9_AGRTU</name>
<organism evidence="1 2">
    <name type="scientific">Agrobacterium tumefaciens</name>
    <dbReference type="NCBI Taxonomy" id="358"/>
    <lineage>
        <taxon>Bacteria</taxon>
        <taxon>Pseudomonadati</taxon>
        <taxon>Pseudomonadota</taxon>
        <taxon>Alphaproteobacteria</taxon>
        <taxon>Hyphomicrobiales</taxon>
        <taxon>Rhizobiaceae</taxon>
        <taxon>Rhizobium/Agrobacterium group</taxon>
        <taxon>Agrobacterium</taxon>
        <taxon>Agrobacterium tumefaciens complex</taxon>
    </lineage>
</organism>
<sequence>MTAILGIDAAWTATEPSGVALVVKDDSCWRLRAIAPSYDHFLARQYEASACSDRPRGSVAQATELLDAAEALGGCKVNLVAVDMPLSHAPITARRVSDNRVSSAYGARHCGTHTPNALRPGKISDDLKISFEHAGYPLLTTEVFERGLLEVYPHPALVELTQSEKRLPYKHSKIGSYWRSDTIPVRRTKLVEVWRSIVAHLDARIGNVADALAIPPIGARTWEMKAFEDMMDAVVCAWIGICVLEGDAISYGDETSAIWIPAAQ</sequence>
<dbReference type="RefSeq" id="WP_233282638.1">
    <property type="nucleotide sequence ID" value="NZ_CP026924.1"/>
</dbReference>
<protein>
    <recommendedName>
        <fullName evidence="3">DUF429 domain-containing protein</fullName>
    </recommendedName>
</protein>
<dbReference type="AlphaFoldDB" id="A0A2L2LCE9"/>
<dbReference type="InterPro" id="IPR008306">
    <property type="entry name" value="UCP018008"/>
</dbReference>
<dbReference type="Proteomes" id="UP000237717">
    <property type="component" value="Chromosome I"/>
</dbReference>
<evidence type="ECO:0000313" key="2">
    <source>
        <dbReference type="Proteomes" id="UP000237717"/>
    </source>
</evidence>